<keyword evidence="2" id="KW-0479">Metal-binding</keyword>
<comment type="cofactor">
    <cofactor evidence="1">
        <name>Zn(2+)</name>
        <dbReference type="ChEBI" id="CHEBI:29105"/>
    </cofactor>
</comment>
<dbReference type="InterPro" id="IPR053138">
    <property type="entry name" value="N-alpha-Ac-DABA_deacetylase"/>
</dbReference>
<reference evidence="6 7" key="1">
    <citation type="submission" date="2016-11" db="EMBL/GenBank/DDBJ databases">
        <authorList>
            <person name="Jaros S."/>
            <person name="Januszkiewicz K."/>
            <person name="Wedrychowicz H."/>
        </authorList>
    </citation>
    <scope>NUCLEOTIDE SEQUENCE [LARGE SCALE GENOMIC DNA]</scope>
    <source>
        <strain evidence="6 7">GAS86</strain>
    </source>
</reference>
<organism evidence="6 7">
    <name type="scientific">Paraburkholderia phenazinium</name>
    <dbReference type="NCBI Taxonomy" id="60549"/>
    <lineage>
        <taxon>Bacteria</taxon>
        <taxon>Pseudomonadati</taxon>
        <taxon>Pseudomonadota</taxon>
        <taxon>Betaproteobacteria</taxon>
        <taxon>Burkholderiales</taxon>
        <taxon>Burkholderiaceae</taxon>
        <taxon>Paraburkholderia</taxon>
    </lineage>
</organism>
<dbReference type="Gene3D" id="3.40.630.10">
    <property type="entry name" value="Zn peptidases"/>
    <property type="match status" value="1"/>
</dbReference>
<dbReference type="GO" id="GO:0046872">
    <property type="term" value="F:metal ion binding"/>
    <property type="evidence" value="ECO:0007669"/>
    <property type="project" value="UniProtKB-KW"/>
</dbReference>
<sequence>MHSAKHRLLAASDGTAHQLVSHHFGDQTYGKKIYIQAGLHADEIPGMLVALTLQEELQQLEKEGRLRCEVVLVSTANPIGLAQVVLGYPIGRFDLASGRNFNRGFPLLAGKIAEAVEGELGGDAKKNVATIRRAWRDLLLAQQPRQTFDDLQRALMLLSLDADIILDLHCSREAALHLYTGEALWQQAEPLARYLGASASLLAVDSGGQSFDEAHSFTWWQLQQRFNERFPIAHGSTAITVEHRGQRDVNDELARKDAAAILDYLTWYGAIEAQVKPLPPLAYPATPLAGSEQFYAPVTGILLHCVEPGARVSAGQQMFVIVDTTDGTRTAICSRTAGILYMRRDVRYVRQGDPLGRVSGEEVIRSGYLLSA</sequence>
<dbReference type="EMBL" id="FSRM01000001">
    <property type="protein sequence ID" value="SIO00820.1"/>
    <property type="molecule type" value="Genomic_DNA"/>
</dbReference>
<protein>
    <submittedName>
        <fullName evidence="6">Predicted deacylase</fullName>
    </submittedName>
</protein>
<keyword evidence="3" id="KW-0378">Hydrolase</keyword>
<dbReference type="Pfam" id="PF24827">
    <property type="entry name" value="AstE_AspA_cat"/>
    <property type="match status" value="1"/>
</dbReference>
<evidence type="ECO:0000256" key="1">
    <source>
        <dbReference type="ARBA" id="ARBA00001947"/>
    </source>
</evidence>
<evidence type="ECO:0000313" key="7">
    <source>
        <dbReference type="Proteomes" id="UP000184693"/>
    </source>
</evidence>
<gene>
    <name evidence="6" type="ORF">SAMN05444168_2001</name>
</gene>
<accession>A0A1N6G035</accession>
<dbReference type="CDD" id="cd06250">
    <property type="entry name" value="M14_PaAOTO_like"/>
    <property type="match status" value="1"/>
</dbReference>
<dbReference type="PANTHER" id="PTHR37326">
    <property type="entry name" value="BLL3975 PROTEIN"/>
    <property type="match status" value="1"/>
</dbReference>
<evidence type="ECO:0000313" key="6">
    <source>
        <dbReference type="EMBL" id="SIO00820.1"/>
    </source>
</evidence>
<dbReference type="AlphaFoldDB" id="A0A1N6G035"/>
<dbReference type="OrthoDB" id="527673at2"/>
<dbReference type="Proteomes" id="UP000184693">
    <property type="component" value="Unassembled WGS sequence"/>
</dbReference>
<dbReference type="GO" id="GO:0016788">
    <property type="term" value="F:hydrolase activity, acting on ester bonds"/>
    <property type="evidence" value="ECO:0007669"/>
    <property type="project" value="InterPro"/>
</dbReference>
<dbReference type="SUPFAM" id="SSF53187">
    <property type="entry name" value="Zn-dependent exopeptidases"/>
    <property type="match status" value="1"/>
</dbReference>
<proteinExistence type="predicted"/>
<dbReference type="InterPro" id="IPR055438">
    <property type="entry name" value="AstE_AspA_cat"/>
</dbReference>
<evidence type="ECO:0000256" key="4">
    <source>
        <dbReference type="ARBA" id="ARBA00022833"/>
    </source>
</evidence>
<evidence type="ECO:0000259" key="5">
    <source>
        <dbReference type="Pfam" id="PF24827"/>
    </source>
</evidence>
<evidence type="ECO:0000256" key="3">
    <source>
        <dbReference type="ARBA" id="ARBA00022801"/>
    </source>
</evidence>
<name>A0A1N6G035_9BURK</name>
<keyword evidence="4" id="KW-0862">Zinc</keyword>
<dbReference type="PANTHER" id="PTHR37326:SF1">
    <property type="entry name" value="BLL3975 PROTEIN"/>
    <property type="match status" value="1"/>
</dbReference>
<feature type="domain" description="Succinylglutamate desuccinylase/Aspartoacylase catalytic" evidence="5">
    <location>
        <begin position="30"/>
        <end position="265"/>
    </location>
</feature>
<evidence type="ECO:0000256" key="2">
    <source>
        <dbReference type="ARBA" id="ARBA00022723"/>
    </source>
</evidence>
<dbReference type="RefSeq" id="WP_074264106.1">
    <property type="nucleotide sequence ID" value="NZ_FSRM01000001.1"/>
</dbReference>